<dbReference type="SUPFAM" id="SSF88946">
    <property type="entry name" value="Sigma2 domain of RNA polymerase sigma factors"/>
    <property type="match status" value="1"/>
</dbReference>
<dbReference type="EMBL" id="FOGV01000003">
    <property type="protein sequence ID" value="SER59718.1"/>
    <property type="molecule type" value="Genomic_DNA"/>
</dbReference>
<dbReference type="Pfam" id="PF04542">
    <property type="entry name" value="Sigma70_r2"/>
    <property type="match status" value="1"/>
</dbReference>
<keyword evidence="4" id="KW-0804">Transcription</keyword>
<dbReference type="InterPro" id="IPR013325">
    <property type="entry name" value="RNA_pol_sigma_r2"/>
</dbReference>
<evidence type="ECO:0000256" key="1">
    <source>
        <dbReference type="ARBA" id="ARBA00023015"/>
    </source>
</evidence>
<dbReference type="GO" id="GO:0016987">
    <property type="term" value="F:sigma factor activity"/>
    <property type="evidence" value="ECO:0007669"/>
    <property type="project" value="UniProtKB-KW"/>
</dbReference>
<reference evidence="8" key="1">
    <citation type="submission" date="2016-10" db="EMBL/GenBank/DDBJ databases">
        <authorList>
            <person name="de Groot N.N."/>
        </authorList>
    </citation>
    <scope>NUCLEOTIDE SEQUENCE [LARGE SCALE GENOMIC DNA]</scope>
    <source>
        <strain evidence="8">10nlg</strain>
    </source>
</reference>
<proteinExistence type="predicted"/>
<dbReference type="PANTHER" id="PTHR30385">
    <property type="entry name" value="SIGMA FACTOR F FLAGELLAR"/>
    <property type="match status" value="1"/>
</dbReference>
<protein>
    <submittedName>
        <fullName evidence="7">DNA-directed RNA polymerase</fullName>
    </submittedName>
</protein>
<dbReference type="GO" id="GO:0006352">
    <property type="term" value="P:DNA-templated transcription initiation"/>
    <property type="evidence" value="ECO:0007669"/>
    <property type="project" value="InterPro"/>
</dbReference>
<dbReference type="NCBIfam" id="TIGR02937">
    <property type="entry name" value="sigma70-ECF"/>
    <property type="match status" value="1"/>
</dbReference>
<dbReference type="InterPro" id="IPR014284">
    <property type="entry name" value="RNA_pol_sigma-70_dom"/>
</dbReference>
<evidence type="ECO:0000313" key="7">
    <source>
        <dbReference type="EMBL" id="SER59718.1"/>
    </source>
</evidence>
<dbReference type="Gene3D" id="1.10.1740.10">
    <property type="match status" value="1"/>
</dbReference>
<dbReference type="Gene3D" id="1.10.10.10">
    <property type="entry name" value="Winged helix-like DNA-binding domain superfamily/Winged helix DNA-binding domain"/>
    <property type="match status" value="1"/>
</dbReference>
<accession>A0A1H9QH11</accession>
<name>A0A1H9QH11_9BACI</name>
<keyword evidence="3" id="KW-0238">DNA-binding</keyword>
<dbReference type="RefSeq" id="WP_093071880.1">
    <property type="nucleotide sequence ID" value="NZ_FOGV01000003.1"/>
</dbReference>
<dbReference type="InterPro" id="IPR013324">
    <property type="entry name" value="RNA_pol_sigma_r3/r4-like"/>
</dbReference>
<organism evidence="7 8">
    <name type="scientific">Salisediminibacterium halotolerans</name>
    <dbReference type="NCBI Taxonomy" id="517425"/>
    <lineage>
        <taxon>Bacteria</taxon>
        <taxon>Bacillati</taxon>
        <taxon>Bacillota</taxon>
        <taxon>Bacilli</taxon>
        <taxon>Bacillales</taxon>
        <taxon>Bacillaceae</taxon>
        <taxon>Salisediminibacterium</taxon>
    </lineage>
</organism>
<keyword evidence="7" id="KW-0240">DNA-directed RNA polymerase</keyword>
<dbReference type="Proteomes" id="UP000199318">
    <property type="component" value="Unassembled WGS sequence"/>
</dbReference>
<dbReference type="GO" id="GO:0003677">
    <property type="term" value="F:DNA binding"/>
    <property type="evidence" value="ECO:0007669"/>
    <property type="project" value="UniProtKB-KW"/>
</dbReference>
<gene>
    <name evidence="7" type="ORF">SAMN05444126_1034</name>
</gene>
<dbReference type="OrthoDB" id="9783788at2"/>
<evidence type="ECO:0000256" key="4">
    <source>
        <dbReference type="ARBA" id="ARBA00023163"/>
    </source>
</evidence>
<dbReference type="AlphaFoldDB" id="A0A1H9QH11"/>
<evidence type="ECO:0000259" key="6">
    <source>
        <dbReference type="Pfam" id="PF04545"/>
    </source>
</evidence>
<keyword evidence="8" id="KW-1185">Reference proteome</keyword>
<keyword evidence="2" id="KW-0731">Sigma factor</keyword>
<dbReference type="InterPro" id="IPR036388">
    <property type="entry name" value="WH-like_DNA-bd_sf"/>
</dbReference>
<evidence type="ECO:0000259" key="5">
    <source>
        <dbReference type="Pfam" id="PF04542"/>
    </source>
</evidence>
<dbReference type="InterPro" id="IPR007627">
    <property type="entry name" value="RNA_pol_sigma70_r2"/>
</dbReference>
<dbReference type="InterPro" id="IPR007630">
    <property type="entry name" value="RNA_pol_sigma70_r4"/>
</dbReference>
<dbReference type="Pfam" id="PF04545">
    <property type="entry name" value="Sigma70_r4"/>
    <property type="match status" value="1"/>
</dbReference>
<evidence type="ECO:0000256" key="3">
    <source>
        <dbReference type="ARBA" id="ARBA00023125"/>
    </source>
</evidence>
<keyword evidence="1" id="KW-0805">Transcription regulation</keyword>
<sequence length="166" mass="19771">METYEETLEQYMPMIYKTIQRWNLWRSEDQYAQIGRIALYEAWQKYDETKGDFAPFAQVYIHGRIRQELERSDRWTSRNVAVEPVTMTETAPSEEDQALDELFMTDWLENAALSGRERLWLTEYVVYNLKPSEIAKKHNVGTETVKSWRKQALKKCRANIPVELIK</sequence>
<feature type="domain" description="RNA polymerase sigma-70 region 2" evidence="5">
    <location>
        <begin position="9"/>
        <end position="74"/>
    </location>
</feature>
<dbReference type="STRING" id="1464123.SAMN05444126_1034"/>
<evidence type="ECO:0000256" key="2">
    <source>
        <dbReference type="ARBA" id="ARBA00023082"/>
    </source>
</evidence>
<comment type="caution">
    <text evidence="7">The sequence shown here is derived from an EMBL/GenBank/DDBJ whole genome shotgun (WGS) entry which is preliminary data.</text>
</comment>
<feature type="domain" description="RNA polymerase sigma-70 region 4" evidence="6">
    <location>
        <begin position="112"/>
        <end position="158"/>
    </location>
</feature>
<evidence type="ECO:0000313" key="8">
    <source>
        <dbReference type="Proteomes" id="UP000199318"/>
    </source>
</evidence>
<dbReference type="GO" id="GO:0000428">
    <property type="term" value="C:DNA-directed RNA polymerase complex"/>
    <property type="evidence" value="ECO:0007669"/>
    <property type="project" value="UniProtKB-KW"/>
</dbReference>
<dbReference type="SUPFAM" id="SSF88659">
    <property type="entry name" value="Sigma3 and sigma4 domains of RNA polymerase sigma factors"/>
    <property type="match status" value="1"/>
</dbReference>